<dbReference type="InterPro" id="IPR029035">
    <property type="entry name" value="DHS-like_NAD/FAD-binding_dom"/>
</dbReference>
<dbReference type="InterPro" id="IPR047213">
    <property type="entry name" value="TPP_PYR_PDC_IPDC-like"/>
</dbReference>
<protein>
    <recommendedName>
        <fullName evidence="3">Pyruvate decarboxylase</fullName>
    </recommendedName>
</protein>
<dbReference type="InterPro" id="IPR029061">
    <property type="entry name" value="THDP-binding"/>
</dbReference>
<dbReference type="InterPro" id="IPR011766">
    <property type="entry name" value="TPP_enzyme_TPP-bd"/>
</dbReference>
<evidence type="ECO:0000256" key="10">
    <source>
        <dbReference type="RuleBase" id="RU362132"/>
    </source>
</evidence>
<dbReference type="GO" id="GO:0000949">
    <property type="term" value="P:aromatic amino acid family catabolic process to alcohol via Ehrlich pathway"/>
    <property type="evidence" value="ECO:0007669"/>
    <property type="project" value="TreeGrafter"/>
</dbReference>
<evidence type="ECO:0000256" key="3">
    <source>
        <dbReference type="ARBA" id="ARBA00014422"/>
    </source>
</evidence>
<dbReference type="SUPFAM" id="SSF52518">
    <property type="entry name" value="Thiamin diphosphate-binding fold (THDP-binding)"/>
    <property type="match status" value="2"/>
</dbReference>
<evidence type="ECO:0000259" key="13">
    <source>
        <dbReference type="Pfam" id="PF02776"/>
    </source>
</evidence>
<name>A0AA39GSV3_SARSR</name>
<evidence type="ECO:0000259" key="11">
    <source>
        <dbReference type="Pfam" id="PF00205"/>
    </source>
</evidence>
<dbReference type="CDD" id="cd07038">
    <property type="entry name" value="TPP_PYR_PDC_IPDC_like"/>
    <property type="match status" value="1"/>
</dbReference>
<feature type="domain" description="Thiamine pyrophosphate enzyme TPP-binding" evidence="12">
    <location>
        <begin position="418"/>
        <end position="553"/>
    </location>
</feature>
<evidence type="ECO:0000256" key="9">
    <source>
        <dbReference type="PIRSR" id="PIRSR036565-2"/>
    </source>
</evidence>
<comment type="caution">
    <text evidence="14">The sequence shown here is derived from an EMBL/GenBank/DDBJ whole genome shotgun (WGS) entry which is preliminary data.</text>
</comment>
<keyword evidence="7 10" id="KW-0786">Thiamine pyrophosphate</keyword>
<dbReference type="GO" id="GO:0000287">
    <property type="term" value="F:magnesium ion binding"/>
    <property type="evidence" value="ECO:0007669"/>
    <property type="project" value="InterPro"/>
</dbReference>
<comment type="cofactor">
    <cofactor evidence="1">
        <name>thiamine diphosphate</name>
        <dbReference type="ChEBI" id="CHEBI:58937"/>
    </cofactor>
</comment>
<evidence type="ECO:0000256" key="7">
    <source>
        <dbReference type="ARBA" id="ARBA00023052"/>
    </source>
</evidence>
<feature type="binding site" evidence="9">
    <location>
        <position position="482"/>
    </location>
    <ligand>
        <name>Mg(2+)</name>
        <dbReference type="ChEBI" id="CHEBI:18420"/>
    </ligand>
</feature>
<comment type="cofactor">
    <cofactor evidence="9">
        <name>Mg(2+)</name>
        <dbReference type="ChEBI" id="CHEBI:18420"/>
    </cofactor>
    <text evidence="9">Binds 1 Mg(2+) per subunit.</text>
</comment>
<feature type="binding site" evidence="9">
    <location>
        <position position="455"/>
    </location>
    <ligand>
        <name>Mg(2+)</name>
        <dbReference type="ChEBI" id="CHEBI:18420"/>
    </ligand>
</feature>
<dbReference type="CDD" id="cd02005">
    <property type="entry name" value="TPP_PDC_IPDC"/>
    <property type="match status" value="1"/>
</dbReference>
<sequence length="575" mass="63617">MASSTPLARYLFNRLLHHNVTHVYGVPGDFTLRALDHLNASGLRFVGCCNELNAGYAADGYSRIRRWRHSRGLGALITTYGVGELSAANAVAGSYAEHVPMVHIVGTPSQHTLAMSAASGRWDRSHRQIHHTLGDPRVGVFREIAEKFTVAQLNLADVHPDQVPDQVEWVLSQALEHSRPVYVELPSDKVDVMVPTPREQAHHYNASASPREVEKAHQVSSDLIQRLYSAERPMILVDRAGGVEEFRQDINDFVRHSGLPTLVLPSGAGMVDANILNYHGVHSGKIGYIDTTDFVRASDLILAFGGMFADTQTLGWDTVPERESMVLIEKGRIDDTQVRADEVISILLQELDPRRLPKQDTTALGDYRLNKVQARPSDGLIDQTNFYLALNPHLRPRDTILLANATPILGGRDLTLPPNTQVIASGMWFAIGHMLPAALGAAQASSGRTILLDGDGSFQVTAQELSTIIHNRVNAIIFIINNNGYTYERLIHGRNKAYNEIAPWDYLAAPKFFGEPPRGYSINTHRVRTWGDLDQVLQSDHFAKGEGLTLVDVIMHKYDVPEKARVVFENAGKAL</sequence>
<dbReference type="PANTHER" id="PTHR43452">
    <property type="entry name" value="PYRUVATE DECARBOXYLASE"/>
    <property type="match status" value="1"/>
</dbReference>
<accession>A0AA39GSV3</accession>
<keyword evidence="8" id="KW-0456">Lyase</keyword>
<reference evidence="14" key="1">
    <citation type="submission" date="2022-10" db="EMBL/GenBank/DDBJ databases">
        <title>Determination and structural analysis of whole genome sequence of Sarocladium strictum F4-1.</title>
        <authorList>
            <person name="Hu L."/>
            <person name="Jiang Y."/>
        </authorList>
    </citation>
    <scope>NUCLEOTIDE SEQUENCE</scope>
    <source>
        <strain evidence="14">F4-1</strain>
    </source>
</reference>
<evidence type="ECO:0000256" key="2">
    <source>
        <dbReference type="ARBA" id="ARBA00007812"/>
    </source>
</evidence>
<evidence type="ECO:0000256" key="6">
    <source>
        <dbReference type="ARBA" id="ARBA00022842"/>
    </source>
</evidence>
<keyword evidence="5" id="KW-0210">Decarboxylase</keyword>
<dbReference type="Proteomes" id="UP001175261">
    <property type="component" value="Unassembled WGS sequence"/>
</dbReference>
<dbReference type="Pfam" id="PF00205">
    <property type="entry name" value="TPP_enzyme_M"/>
    <property type="match status" value="1"/>
</dbReference>
<dbReference type="GO" id="GO:0005634">
    <property type="term" value="C:nucleus"/>
    <property type="evidence" value="ECO:0007669"/>
    <property type="project" value="TreeGrafter"/>
</dbReference>
<dbReference type="PANTHER" id="PTHR43452:SF11">
    <property type="entry name" value="PYRUVATE DECARBOXYLASE"/>
    <property type="match status" value="1"/>
</dbReference>
<feature type="domain" description="Thiamine pyrophosphate enzyme central" evidence="11">
    <location>
        <begin position="222"/>
        <end position="328"/>
    </location>
</feature>
<dbReference type="FunFam" id="3.40.50.970:FF:000024">
    <property type="entry name" value="Pyruvate decarboxylase isozyme"/>
    <property type="match status" value="1"/>
</dbReference>
<evidence type="ECO:0000256" key="4">
    <source>
        <dbReference type="ARBA" id="ARBA00022723"/>
    </source>
</evidence>
<evidence type="ECO:0000259" key="12">
    <source>
        <dbReference type="Pfam" id="PF02775"/>
    </source>
</evidence>
<dbReference type="Pfam" id="PF02776">
    <property type="entry name" value="TPP_enzyme_N"/>
    <property type="match status" value="1"/>
</dbReference>
<keyword evidence="15" id="KW-1185">Reference proteome</keyword>
<evidence type="ECO:0000256" key="1">
    <source>
        <dbReference type="ARBA" id="ARBA00001964"/>
    </source>
</evidence>
<dbReference type="InterPro" id="IPR012000">
    <property type="entry name" value="Thiamin_PyroP_enz_cen_dom"/>
</dbReference>
<dbReference type="Pfam" id="PF02775">
    <property type="entry name" value="TPP_enzyme_C"/>
    <property type="match status" value="1"/>
</dbReference>
<dbReference type="Gene3D" id="3.40.50.970">
    <property type="match status" value="2"/>
</dbReference>
<dbReference type="SUPFAM" id="SSF52467">
    <property type="entry name" value="DHS-like NAD/FAD-binding domain"/>
    <property type="match status" value="1"/>
</dbReference>
<dbReference type="GO" id="GO:0030976">
    <property type="term" value="F:thiamine pyrophosphate binding"/>
    <property type="evidence" value="ECO:0007669"/>
    <property type="project" value="InterPro"/>
</dbReference>
<keyword evidence="4 9" id="KW-0479">Metal-binding</keyword>
<evidence type="ECO:0000313" key="15">
    <source>
        <dbReference type="Proteomes" id="UP001175261"/>
    </source>
</evidence>
<dbReference type="InterPro" id="IPR012110">
    <property type="entry name" value="PDC/IPDC-like"/>
</dbReference>
<dbReference type="InterPro" id="IPR047214">
    <property type="entry name" value="TPP_PDC_IPDC"/>
</dbReference>
<keyword evidence="6 9" id="KW-0460">Magnesium</keyword>
<evidence type="ECO:0000256" key="5">
    <source>
        <dbReference type="ARBA" id="ARBA00022793"/>
    </source>
</evidence>
<organism evidence="14 15">
    <name type="scientific">Sarocladium strictum</name>
    <name type="common">Black bundle disease fungus</name>
    <name type="synonym">Acremonium strictum</name>
    <dbReference type="NCBI Taxonomy" id="5046"/>
    <lineage>
        <taxon>Eukaryota</taxon>
        <taxon>Fungi</taxon>
        <taxon>Dikarya</taxon>
        <taxon>Ascomycota</taxon>
        <taxon>Pezizomycotina</taxon>
        <taxon>Sordariomycetes</taxon>
        <taxon>Hypocreomycetidae</taxon>
        <taxon>Hypocreales</taxon>
        <taxon>Sarocladiaceae</taxon>
        <taxon>Sarocladium</taxon>
    </lineage>
</organism>
<dbReference type="GO" id="GO:0004737">
    <property type="term" value="F:pyruvate decarboxylase activity"/>
    <property type="evidence" value="ECO:0007669"/>
    <property type="project" value="TreeGrafter"/>
</dbReference>
<evidence type="ECO:0000256" key="8">
    <source>
        <dbReference type="ARBA" id="ARBA00023239"/>
    </source>
</evidence>
<dbReference type="GO" id="GO:0005829">
    <property type="term" value="C:cytosol"/>
    <property type="evidence" value="ECO:0007669"/>
    <property type="project" value="TreeGrafter"/>
</dbReference>
<proteinExistence type="inferred from homology"/>
<feature type="domain" description="Thiamine pyrophosphate enzyme N-terminal TPP-binding" evidence="13">
    <location>
        <begin position="8"/>
        <end position="118"/>
    </location>
</feature>
<dbReference type="Gene3D" id="3.40.50.1220">
    <property type="entry name" value="TPP-binding domain"/>
    <property type="match status" value="1"/>
</dbReference>
<dbReference type="EMBL" id="JAPDFR010000001">
    <property type="protein sequence ID" value="KAK0392826.1"/>
    <property type="molecule type" value="Genomic_DNA"/>
</dbReference>
<feature type="binding site" evidence="9">
    <location>
        <position position="484"/>
    </location>
    <ligand>
        <name>Mg(2+)</name>
        <dbReference type="ChEBI" id="CHEBI:18420"/>
    </ligand>
</feature>
<comment type="similarity">
    <text evidence="2 10">Belongs to the TPP enzyme family.</text>
</comment>
<gene>
    <name evidence="14" type="ORF">NLU13_2320</name>
</gene>
<dbReference type="PIRSF" id="PIRSF036565">
    <property type="entry name" value="Pyruvt_ip_decrb"/>
    <property type="match status" value="1"/>
</dbReference>
<dbReference type="AlphaFoldDB" id="A0AA39GSV3"/>
<dbReference type="InterPro" id="IPR012001">
    <property type="entry name" value="Thiamin_PyroP_enz_TPP-bd_dom"/>
</dbReference>
<evidence type="ECO:0000313" key="14">
    <source>
        <dbReference type="EMBL" id="KAK0392826.1"/>
    </source>
</evidence>